<sequence length="71" mass="7628">MSYTIGFQAKNQKAVMATEAATANQAVAVVAALQKSASAIEFIRSPQEGDMGIEMLLLLAKEEAEEMPQRV</sequence>
<evidence type="ECO:0000313" key="2">
    <source>
        <dbReference type="Proteomes" id="UP000076959"/>
    </source>
</evidence>
<accession>A0A176YCE5</accession>
<dbReference type="EMBL" id="LUUB01000094">
    <property type="protein sequence ID" value="OAF02697.1"/>
    <property type="molecule type" value="Genomic_DNA"/>
</dbReference>
<keyword evidence="2" id="KW-1185">Reference proteome</keyword>
<dbReference type="RefSeq" id="WP_063706157.1">
    <property type="nucleotide sequence ID" value="NZ_LUUB01000094.1"/>
</dbReference>
<dbReference type="AlphaFoldDB" id="A0A176YCE5"/>
<comment type="caution">
    <text evidence="1">The sequence shown here is derived from an EMBL/GenBank/DDBJ whole genome shotgun (WGS) entry which is preliminary data.</text>
</comment>
<reference evidence="1 2" key="1">
    <citation type="submission" date="2016-03" db="EMBL/GenBank/DDBJ databases">
        <title>Draft Genome Sequence of the Strain BR 10245 (Bradyrhizobium sp.) isolated from nodules of Centrolobium paraense.</title>
        <authorList>
            <person name="Simoes-Araujo J.L.Sr."/>
            <person name="Barauna A.C."/>
            <person name="Silva K."/>
            <person name="Zilli J.E."/>
        </authorList>
    </citation>
    <scope>NUCLEOTIDE SEQUENCE [LARGE SCALE GENOMIC DNA]</scope>
    <source>
        <strain evidence="1 2">BR 10245</strain>
    </source>
</reference>
<gene>
    <name evidence="1" type="ORF">AYJ54_25830</name>
</gene>
<name>A0A176YCE5_9BRAD</name>
<protein>
    <submittedName>
        <fullName evidence="1">Uncharacterized protein</fullName>
    </submittedName>
</protein>
<organism evidence="1 2">
    <name type="scientific">Bradyrhizobium centrolobii</name>
    <dbReference type="NCBI Taxonomy" id="1505087"/>
    <lineage>
        <taxon>Bacteria</taxon>
        <taxon>Pseudomonadati</taxon>
        <taxon>Pseudomonadota</taxon>
        <taxon>Alphaproteobacteria</taxon>
        <taxon>Hyphomicrobiales</taxon>
        <taxon>Nitrobacteraceae</taxon>
        <taxon>Bradyrhizobium</taxon>
    </lineage>
</organism>
<dbReference type="STRING" id="1505087.AYJ54_25830"/>
<evidence type="ECO:0000313" key="1">
    <source>
        <dbReference type="EMBL" id="OAF02697.1"/>
    </source>
</evidence>
<proteinExistence type="predicted"/>
<dbReference type="Proteomes" id="UP000076959">
    <property type="component" value="Unassembled WGS sequence"/>
</dbReference>